<dbReference type="GO" id="GO:0005525">
    <property type="term" value="F:GTP binding"/>
    <property type="evidence" value="ECO:0007669"/>
    <property type="project" value="UniProtKB-KW"/>
</dbReference>
<dbReference type="GO" id="GO:0007264">
    <property type="term" value="P:small GTPase-mediated signal transduction"/>
    <property type="evidence" value="ECO:0007669"/>
    <property type="project" value="InterPro"/>
</dbReference>
<keyword evidence="2" id="KW-0547">Nucleotide-binding</keyword>
<dbReference type="InterPro" id="IPR005225">
    <property type="entry name" value="Small_GTP-bd"/>
</dbReference>
<name>A0A9W8WE78_9HYPO</name>
<dbReference type="PANTHER" id="PTHR24072">
    <property type="entry name" value="RHO FAMILY GTPASE"/>
    <property type="match status" value="1"/>
</dbReference>
<proteinExistence type="predicted"/>
<dbReference type="EMBL" id="JAPEUR010000095">
    <property type="protein sequence ID" value="KAJ4321413.1"/>
    <property type="molecule type" value="Genomic_DNA"/>
</dbReference>
<dbReference type="GO" id="GO:0003924">
    <property type="term" value="F:GTPase activity"/>
    <property type="evidence" value="ECO:0007669"/>
    <property type="project" value="InterPro"/>
</dbReference>
<dbReference type="OrthoDB" id="195446at2759"/>
<feature type="compositionally biased region" description="Polar residues" evidence="4">
    <location>
        <begin position="265"/>
        <end position="274"/>
    </location>
</feature>
<dbReference type="AlphaFoldDB" id="A0A9W8WE78"/>
<comment type="caution">
    <text evidence="6">The sequence shown here is derived from an EMBL/GenBank/DDBJ whole genome shotgun (WGS) entry which is preliminary data.</text>
</comment>
<dbReference type="Proteomes" id="UP001140502">
    <property type="component" value="Unassembled WGS sequence"/>
</dbReference>
<keyword evidence="1" id="KW-0488">Methylation</keyword>
<gene>
    <name evidence="6" type="primary">rho1</name>
    <name evidence="6" type="ORF">N0V84_005334</name>
</gene>
<feature type="domain" description="Azaphilone pigments biosynthesis cluster protein L N-terminal" evidence="5">
    <location>
        <begin position="1"/>
        <end position="177"/>
    </location>
</feature>
<dbReference type="Gene3D" id="3.40.50.300">
    <property type="entry name" value="P-loop containing nucleotide triphosphate hydrolases"/>
    <property type="match status" value="1"/>
</dbReference>
<dbReference type="PROSITE" id="PS51419">
    <property type="entry name" value="RAB"/>
    <property type="match status" value="1"/>
</dbReference>
<evidence type="ECO:0000259" key="5">
    <source>
        <dbReference type="Pfam" id="PF17111"/>
    </source>
</evidence>
<evidence type="ECO:0000256" key="1">
    <source>
        <dbReference type="ARBA" id="ARBA00022481"/>
    </source>
</evidence>
<dbReference type="PROSITE" id="PS51420">
    <property type="entry name" value="RHO"/>
    <property type="match status" value="1"/>
</dbReference>
<dbReference type="PRINTS" id="PR00449">
    <property type="entry name" value="RASTRNSFRMNG"/>
</dbReference>
<accession>A0A9W8WE78</accession>
<dbReference type="InterPro" id="IPR027417">
    <property type="entry name" value="P-loop_NTPase"/>
</dbReference>
<dbReference type="InterPro" id="IPR031348">
    <property type="entry name" value="PigL_N"/>
</dbReference>
<feature type="compositionally biased region" description="Low complexity" evidence="4">
    <location>
        <begin position="530"/>
        <end position="553"/>
    </location>
</feature>
<protein>
    <submittedName>
        <fullName evidence="6">GTP-binding protein rho1</fullName>
    </submittedName>
</protein>
<keyword evidence="7" id="KW-1185">Reference proteome</keyword>
<dbReference type="InterPro" id="IPR001806">
    <property type="entry name" value="Small_GTPase"/>
</dbReference>
<evidence type="ECO:0000256" key="2">
    <source>
        <dbReference type="ARBA" id="ARBA00022741"/>
    </source>
</evidence>
<dbReference type="Pfam" id="PF17111">
    <property type="entry name" value="PigL_N"/>
    <property type="match status" value="1"/>
</dbReference>
<organism evidence="6 7">
    <name type="scientific">Fusarium piperis</name>
    <dbReference type="NCBI Taxonomy" id="1435070"/>
    <lineage>
        <taxon>Eukaryota</taxon>
        <taxon>Fungi</taxon>
        <taxon>Dikarya</taxon>
        <taxon>Ascomycota</taxon>
        <taxon>Pezizomycotina</taxon>
        <taxon>Sordariomycetes</taxon>
        <taxon>Hypocreomycetidae</taxon>
        <taxon>Hypocreales</taxon>
        <taxon>Nectriaceae</taxon>
        <taxon>Fusarium</taxon>
        <taxon>Fusarium solani species complex</taxon>
    </lineage>
</organism>
<sequence>MDPLSITTGVLALLGVCYNVGTGLKKLYDDIETVDETVAATIEDVKALTKVLNTMKTSFDSVAGPLTGHVGAHWENIYCSLKDGNEALEGLYKVVQEVSRETSVLSGTRKQMRLKTAEGKIGLFRKQIQSFRDTLQLSMQALILWNQVSIQGANDRILPSLEDMQREIRNLAIKLNERISILQTTPVAAIPQSDISKPTEMAAMSNLRNCVRSAATIVSSASTILRLDRDDETETYCGSDWGDVLPTQTSESTMAWLQDSANRGQVQIPGSSRPPQGDDSDSDSDLDLDLALGLYKKAQVKYQSTDYQGAEPLLRNCLSRLMPMTEQGRTRPQKSDLPSAHEVLSLFCQTCIGLEKWEDAATAMIDKIALSPQGLEDKDEAVLKDISTLVMVLYAKKDYVQGHLYGRKLLRGYRKLGPSGEEGIERSLTLLVAICKASGNTDEEQAYSIMLENLRERRAAQPMPIPIIEERTHEWRDPAIPTSEIEEQVSPQTPQRVDGGIQLSTLDLPYRSSSPVAYSARASPEPPPSSISAVPPQRQSIASSSSIQTTVQSSDSFTATVPAIRSATPVVRSEPEQLLLSSKYYYDNHERLLRAPVKKNLVIAGDTLSGKSLLLHHQAYGNVDGVSHLPEAAGLLETFYTTVTLADLTVDMTMADAPGQMDYDRLRPIVYPNGNVVVLVFDKSVPDCFDNIEETWMPEIQHFLPNTPIILVGNKKDLENDPRVIQETSKMGQHPVTYKEGAAKASRLPCVVKYLESSARTGEGVKEVFEYAALYALLGTGQEKSPGIFRRLFSKKT</sequence>
<dbReference type="SUPFAM" id="SSF52540">
    <property type="entry name" value="P-loop containing nucleoside triphosphate hydrolases"/>
    <property type="match status" value="1"/>
</dbReference>
<dbReference type="InterPro" id="IPR003578">
    <property type="entry name" value="Small_GTPase_Rho"/>
</dbReference>
<evidence type="ECO:0000256" key="4">
    <source>
        <dbReference type="SAM" id="MobiDB-lite"/>
    </source>
</evidence>
<dbReference type="NCBIfam" id="TIGR00231">
    <property type="entry name" value="small_GTP"/>
    <property type="match status" value="1"/>
</dbReference>
<evidence type="ECO:0000256" key="3">
    <source>
        <dbReference type="ARBA" id="ARBA00023134"/>
    </source>
</evidence>
<feature type="region of interest" description="Disordered" evidence="4">
    <location>
        <begin position="265"/>
        <end position="285"/>
    </location>
</feature>
<evidence type="ECO:0000313" key="7">
    <source>
        <dbReference type="Proteomes" id="UP001140502"/>
    </source>
</evidence>
<keyword evidence="3" id="KW-0342">GTP-binding</keyword>
<evidence type="ECO:0000313" key="6">
    <source>
        <dbReference type="EMBL" id="KAJ4321413.1"/>
    </source>
</evidence>
<dbReference type="Pfam" id="PF00071">
    <property type="entry name" value="Ras"/>
    <property type="match status" value="1"/>
</dbReference>
<dbReference type="SMART" id="SM00174">
    <property type="entry name" value="RHO"/>
    <property type="match status" value="1"/>
</dbReference>
<reference evidence="6" key="1">
    <citation type="submission" date="2022-10" db="EMBL/GenBank/DDBJ databases">
        <title>Tapping the CABI collections for fungal endophytes: first genome assemblies for Collariella, Neodidymelliopsis, Ascochyta clinopodiicola, Didymella pomorum, Didymosphaeria variabile, Neocosmospora piperis and Neocucurbitaria cava.</title>
        <authorList>
            <person name="Hill R."/>
        </authorList>
    </citation>
    <scope>NUCLEOTIDE SEQUENCE</scope>
    <source>
        <strain evidence="6">IMI 366586</strain>
    </source>
</reference>
<dbReference type="SMART" id="SM00175">
    <property type="entry name" value="RAB"/>
    <property type="match status" value="1"/>
</dbReference>
<feature type="region of interest" description="Disordered" evidence="4">
    <location>
        <begin position="515"/>
        <end position="553"/>
    </location>
</feature>